<protein>
    <submittedName>
        <fullName evidence="2">Uncharacterized protein</fullName>
    </submittedName>
</protein>
<sequence length="190" mass="21924">MELQDTSPERRNLNLFAILAITYSIGGASFVDGQVKLALINAQFTNVGYLAILFILGFFWVTLRCYITHKWQFQNARNKGLYLWKPPTESSIESKLRSKSPGNTKIVQVVNHQYFCLTDRKASNKSHFPLEYLHDHPDCKSIKLNKTEKLRVNIAAFFNSNEMSAMLGTFIFCVIGWVCVFFEVYQYCNQ</sequence>
<name>A0A2S7UZ52_9GAMM</name>
<feature type="transmembrane region" description="Helical" evidence="1">
    <location>
        <begin position="12"/>
        <end position="31"/>
    </location>
</feature>
<dbReference type="EMBL" id="MSCH01000003">
    <property type="protein sequence ID" value="PQJ55059.1"/>
    <property type="molecule type" value="Genomic_DNA"/>
</dbReference>
<organism evidence="2 3">
    <name type="scientific">Psychrosphaera saromensis</name>
    <dbReference type="NCBI Taxonomy" id="716813"/>
    <lineage>
        <taxon>Bacteria</taxon>
        <taxon>Pseudomonadati</taxon>
        <taxon>Pseudomonadota</taxon>
        <taxon>Gammaproteobacteria</taxon>
        <taxon>Alteromonadales</taxon>
        <taxon>Pseudoalteromonadaceae</taxon>
        <taxon>Psychrosphaera</taxon>
    </lineage>
</organism>
<evidence type="ECO:0000313" key="3">
    <source>
        <dbReference type="Proteomes" id="UP000239007"/>
    </source>
</evidence>
<dbReference type="AlphaFoldDB" id="A0A2S7UZ52"/>
<reference evidence="2 3" key="1">
    <citation type="submission" date="2016-12" db="EMBL/GenBank/DDBJ databases">
        <title>Diversity of luminous bacteria.</title>
        <authorList>
            <person name="Yoshizawa S."/>
            <person name="Kogure K."/>
        </authorList>
    </citation>
    <scope>NUCLEOTIDE SEQUENCE [LARGE SCALE GENOMIC DNA]</scope>
    <source>
        <strain evidence="2 3">SA4-48</strain>
    </source>
</reference>
<comment type="caution">
    <text evidence="2">The sequence shown here is derived from an EMBL/GenBank/DDBJ whole genome shotgun (WGS) entry which is preliminary data.</text>
</comment>
<keyword evidence="1" id="KW-0472">Membrane</keyword>
<feature type="transmembrane region" description="Helical" evidence="1">
    <location>
        <begin position="165"/>
        <end position="185"/>
    </location>
</feature>
<proteinExistence type="predicted"/>
<keyword evidence="1" id="KW-0812">Transmembrane</keyword>
<dbReference type="Proteomes" id="UP000239007">
    <property type="component" value="Unassembled WGS sequence"/>
</dbReference>
<keyword evidence="3" id="KW-1185">Reference proteome</keyword>
<evidence type="ECO:0000313" key="2">
    <source>
        <dbReference type="EMBL" id="PQJ55059.1"/>
    </source>
</evidence>
<feature type="transmembrane region" description="Helical" evidence="1">
    <location>
        <begin position="47"/>
        <end position="67"/>
    </location>
</feature>
<dbReference type="OrthoDB" id="9255973at2"/>
<dbReference type="RefSeq" id="WP_105053582.1">
    <property type="nucleotide sequence ID" value="NZ_BMYG01000009.1"/>
</dbReference>
<gene>
    <name evidence="2" type="ORF">BTO11_16295</name>
</gene>
<evidence type="ECO:0000256" key="1">
    <source>
        <dbReference type="SAM" id="Phobius"/>
    </source>
</evidence>
<keyword evidence="1" id="KW-1133">Transmembrane helix</keyword>
<accession>A0A2S7UZ52</accession>